<keyword evidence="5 7" id="KW-1133">Transmembrane helix</keyword>
<dbReference type="InterPro" id="IPR050833">
    <property type="entry name" value="Poly_Biosynth_Transport"/>
</dbReference>
<keyword evidence="6 7" id="KW-0472">Membrane</keyword>
<feature type="transmembrane region" description="Helical" evidence="7">
    <location>
        <begin position="112"/>
        <end position="131"/>
    </location>
</feature>
<feature type="transmembrane region" description="Helical" evidence="7">
    <location>
        <begin position="242"/>
        <end position="266"/>
    </location>
</feature>
<evidence type="ECO:0000256" key="3">
    <source>
        <dbReference type="ARBA" id="ARBA00022475"/>
    </source>
</evidence>
<evidence type="ECO:0008006" key="10">
    <source>
        <dbReference type="Google" id="ProtNLM"/>
    </source>
</evidence>
<feature type="transmembrane region" description="Helical" evidence="7">
    <location>
        <begin position="168"/>
        <end position="189"/>
    </location>
</feature>
<keyword evidence="4 7" id="KW-0812">Transmembrane</keyword>
<feature type="transmembrane region" description="Helical" evidence="7">
    <location>
        <begin position="36"/>
        <end position="57"/>
    </location>
</feature>
<gene>
    <name evidence="8" type="ORF">GCM10025791_15780</name>
</gene>
<proteinExistence type="inferred from homology"/>
<sequence>MPNVLVNFLWTFFSLAGSQGVRLVSNLFLTRLLAPELFGLMAVVNSIAMGVQLFSDIGIRNSVIHGSASKIERFDDVAWTVQILRGGLIYLVLAAVAHPFEQFYGNAQLSEVLLILASTALLHGVVPTKVYHLERNVQMKKVAAIDFTAQVLGSVVMVLVAYVTRDIWALVVGSIVIVAARIAAYYAFIPGPNNRMHWDKSAAVEIFSRGRWIFLSSMGLFLVSQGDKLVMGKLLPLEFVGIYAVGVTFSMLIGELANSLSAKFLFPLYHKLKDSDNSLLRVRKMRMLGYAVAALAAAPLMFLGDWIIKVLYDERYIAAGWILQLTALGSLFQTLDASLRPLLLANSDYFRMMIYQFAKGIIYLTLLIGGFYAYGLAGLIAVIVFSPLINLIILHGLVRKYGYRWASLDLVVCLLSIVVVGAVWYWGWSDPVSQLTQFELAEVSVEPSNP</sequence>
<evidence type="ECO:0000256" key="1">
    <source>
        <dbReference type="ARBA" id="ARBA00004651"/>
    </source>
</evidence>
<dbReference type="PANTHER" id="PTHR30250">
    <property type="entry name" value="PST FAMILY PREDICTED COLANIC ACID TRANSPORTER"/>
    <property type="match status" value="1"/>
</dbReference>
<feature type="transmembrane region" description="Helical" evidence="7">
    <location>
        <begin position="314"/>
        <end position="332"/>
    </location>
</feature>
<evidence type="ECO:0000256" key="6">
    <source>
        <dbReference type="ARBA" id="ARBA00023136"/>
    </source>
</evidence>
<feature type="transmembrane region" description="Helical" evidence="7">
    <location>
        <begin position="410"/>
        <end position="428"/>
    </location>
</feature>
<dbReference type="GO" id="GO:0005886">
    <property type="term" value="C:plasma membrane"/>
    <property type="evidence" value="ECO:0007669"/>
    <property type="project" value="UniProtKB-SubCell"/>
</dbReference>
<feature type="transmembrane region" description="Helical" evidence="7">
    <location>
        <begin position="77"/>
        <end position="100"/>
    </location>
</feature>
<dbReference type="EMBL" id="BAABLX010000009">
    <property type="protein sequence ID" value="GAA4938564.1"/>
    <property type="molecule type" value="Genomic_DNA"/>
</dbReference>
<evidence type="ECO:0000256" key="4">
    <source>
        <dbReference type="ARBA" id="ARBA00022692"/>
    </source>
</evidence>
<feature type="transmembrane region" description="Helical" evidence="7">
    <location>
        <begin position="379"/>
        <end position="398"/>
    </location>
</feature>
<evidence type="ECO:0000256" key="5">
    <source>
        <dbReference type="ARBA" id="ARBA00022989"/>
    </source>
</evidence>
<dbReference type="Pfam" id="PF13440">
    <property type="entry name" value="Polysacc_synt_3"/>
    <property type="match status" value="1"/>
</dbReference>
<comment type="caution">
    <text evidence="8">The sequence shown here is derived from an EMBL/GenBank/DDBJ whole genome shotgun (WGS) entry which is preliminary data.</text>
</comment>
<name>A0AAV3U0Y1_9ALTE</name>
<dbReference type="PANTHER" id="PTHR30250:SF10">
    <property type="entry name" value="LIPOPOLYSACCHARIDE BIOSYNTHESIS PROTEIN WZXC"/>
    <property type="match status" value="1"/>
</dbReference>
<protein>
    <recommendedName>
        <fullName evidence="10">Polysaccharide biosynthesis protein</fullName>
    </recommendedName>
</protein>
<feature type="transmembrane region" description="Helical" evidence="7">
    <location>
        <begin position="287"/>
        <end position="308"/>
    </location>
</feature>
<dbReference type="Proteomes" id="UP001409585">
    <property type="component" value="Unassembled WGS sequence"/>
</dbReference>
<comment type="similarity">
    <text evidence="2">Belongs to the polysaccharide synthase family.</text>
</comment>
<evidence type="ECO:0000256" key="7">
    <source>
        <dbReference type="SAM" id="Phobius"/>
    </source>
</evidence>
<keyword evidence="3" id="KW-1003">Cell membrane</keyword>
<organism evidence="8 9">
    <name type="scientific">Halioxenophilus aromaticivorans</name>
    <dbReference type="NCBI Taxonomy" id="1306992"/>
    <lineage>
        <taxon>Bacteria</taxon>
        <taxon>Pseudomonadati</taxon>
        <taxon>Pseudomonadota</taxon>
        <taxon>Gammaproteobacteria</taxon>
        <taxon>Alteromonadales</taxon>
        <taxon>Alteromonadaceae</taxon>
        <taxon>Halioxenophilus</taxon>
    </lineage>
</organism>
<evidence type="ECO:0000313" key="9">
    <source>
        <dbReference type="Proteomes" id="UP001409585"/>
    </source>
</evidence>
<accession>A0AAV3U0Y1</accession>
<feature type="transmembrane region" description="Helical" evidence="7">
    <location>
        <begin position="353"/>
        <end position="373"/>
    </location>
</feature>
<comment type="subcellular location">
    <subcellularLocation>
        <location evidence="1">Cell membrane</location>
        <topology evidence="1">Multi-pass membrane protein</topology>
    </subcellularLocation>
</comment>
<evidence type="ECO:0000256" key="2">
    <source>
        <dbReference type="ARBA" id="ARBA00007430"/>
    </source>
</evidence>
<evidence type="ECO:0000313" key="8">
    <source>
        <dbReference type="EMBL" id="GAA4938564.1"/>
    </source>
</evidence>
<keyword evidence="9" id="KW-1185">Reference proteome</keyword>
<dbReference type="AlphaFoldDB" id="A0AAV3U0Y1"/>
<dbReference type="RefSeq" id="WP_345419736.1">
    <property type="nucleotide sequence ID" value="NZ_AP031496.1"/>
</dbReference>
<reference evidence="9" key="1">
    <citation type="journal article" date="2019" name="Int. J. Syst. Evol. Microbiol.">
        <title>The Global Catalogue of Microorganisms (GCM) 10K type strain sequencing project: providing services to taxonomists for standard genome sequencing and annotation.</title>
        <authorList>
            <consortium name="The Broad Institute Genomics Platform"/>
            <consortium name="The Broad Institute Genome Sequencing Center for Infectious Disease"/>
            <person name="Wu L."/>
            <person name="Ma J."/>
        </authorList>
    </citation>
    <scope>NUCLEOTIDE SEQUENCE [LARGE SCALE GENOMIC DNA]</scope>
    <source>
        <strain evidence="9">JCM 19134</strain>
    </source>
</reference>